<dbReference type="EMBL" id="JALHLG010000001">
    <property type="protein sequence ID" value="MCJ2185251.1"/>
    <property type="molecule type" value="Genomic_DNA"/>
</dbReference>
<protein>
    <submittedName>
        <fullName evidence="2">YnbE family lipoprotein</fullName>
    </submittedName>
</protein>
<proteinExistence type="predicted"/>
<accession>A0ABT0BK96</accession>
<comment type="caution">
    <text evidence="2">The sequence shown here is derived from an EMBL/GenBank/DDBJ whole genome shotgun (WGS) entry which is preliminary data.</text>
</comment>
<dbReference type="Proteomes" id="UP001202281">
    <property type="component" value="Unassembled WGS sequence"/>
</dbReference>
<dbReference type="Pfam" id="PF13617">
    <property type="entry name" value="Lipoprotein_19"/>
    <property type="match status" value="1"/>
</dbReference>
<evidence type="ECO:0000256" key="1">
    <source>
        <dbReference type="SAM" id="MobiDB-lite"/>
    </source>
</evidence>
<dbReference type="RefSeq" id="WP_243916919.1">
    <property type="nucleotide sequence ID" value="NZ_JALHLG010000001.1"/>
</dbReference>
<organism evidence="2 3">
    <name type="scientific">Novosphingobium beihaiensis</name>
    <dbReference type="NCBI Taxonomy" id="2930389"/>
    <lineage>
        <taxon>Bacteria</taxon>
        <taxon>Pseudomonadati</taxon>
        <taxon>Pseudomonadota</taxon>
        <taxon>Alphaproteobacteria</taxon>
        <taxon>Sphingomonadales</taxon>
        <taxon>Sphingomonadaceae</taxon>
        <taxon>Novosphingobium</taxon>
    </lineage>
</organism>
<keyword evidence="3" id="KW-1185">Reference proteome</keyword>
<feature type="region of interest" description="Disordered" evidence="1">
    <location>
        <begin position="1"/>
        <end position="21"/>
    </location>
</feature>
<evidence type="ECO:0000313" key="3">
    <source>
        <dbReference type="Proteomes" id="UP001202281"/>
    </source>
</evidence>
<dbReference type="InterPro" id="IPR025985">
    <property type="entry name" value="YnbE"/>
</dbReference>
<keyword evidence="2" id="KW-0449">Lipoprotein</keyword>
<gene>
    <name evidence="2" type="ORF">MTR66_00310</name>
</gene>
<reference evidence="2 3" key="1">
    <citation type="submission" date="2022-04" db="EMBL/GenBank/DDBJ databases">
        <title>Identification of a novel bacterium isolated from mangrove sediments.</title>
        <authorList>
            <person name="Pan X."/>
        </authorList>
    </citation>
    <scope>NUCLEOTIDE SEQUENCE [LARGE SCALE GENOMIC DNA]</scope>
    <source>
        <strain evidence="2 3">B2638</strain>
    </source>
</reference>
<evidence type="ECO:0000313" key="2">
    <source>
        <dbReference type="EMBL" id="MCJ2185251.1"/>
    </source>
</evidence>
<name>A0ABT0BK96_9SPHN</name>
<sequence>MMPRELTGGVPAARNPAMTARDEMILQREGQRSGRRAVRAGGMLMAAGMAGILGGCVNVSAPDKPIVIELNINIRQEVVYRLDAQAAKTIEENKDIF</sequence>